<dbReference type="Proteomes" id="UP000242427">
    <property type="component" value="Unassembled WGS sequence"/>
</dbReference>
<accession>A0A9X7JRT5</accession>
<evidence type="ECO:0000313" key="2">
    <source>
        <dbReference type="EMBL" id="PSJ28528.1"/>
    </source>
</evidence>
<dbReference type="PROSITE" id="PS51819">
    <property type="entry name" value="VOC"/>
    <property type="match status" value="1"/>
</dbReference>
<dbReference type="AlphaFoldDB" id="A0A9X7JRT5"/>
<dbReference type="OrthoDB" id="9810341at2"/>
<dbReference type="RefSeq" id="WP_106675786.1">
    <property type="nucleotide sequence ID" value="NZ_PXWG01000021.1"/>
</dbReference>
<organism evidence="2 3">
    <name type="scientific">Streptosporangium nondiastaticum</name>
    <dbReference type="NCBI Taxonomy" id="35764"/>
    <lineage>
        <taxon>Bacteria</taxon>
        <taxon>Bacillati</taxon>
        <taxon>Actinomycetota</taxon>
        <taxon>Actinomycetes</taxon>
        <taxon>Streptosporangiales</taxon>
        <taxon>Streptosporangiaceae</taxon>
        <taxon>Streptosporangium</taxon>
    </lineage>
</organism>
<comment type="caution">
    <text evidence="2">The sequence shown here is derived from an EMBL/GenBank/DDBJ whole genome shotgun (WGS) entry which is preliminary data.</text>
</comment>
<dbReference type="InterPro" id="IPR029068">
    <property type="entry name" value="Glyas_Bleomycin-R_OHBP_Dase"/>
</dbReference>
<dbReference type="Gene3D" id="3.10.180.10">
    <property type="entry name" value="2,3-Dihydroxybiphenyl 1,2-Dioxygenase, domain 1"/>
    <property type="match status" value="1"/>
</dbReference>
<name>A0A9X7JRT5_9ACTN</name>
<evidence type="ECO:0000313" key="3">
    <source>
        <dbReference type="Proteomes" id="UP000242427"/>
    </source>
</evidence>
<sequence>MSNELNHFIVHVKDRRETGTFLSWLMAAPAPLEWGRFTQVTSANGVGIDFLDDLVDPGGINRSHIAFLVTDEEFDAILGRLAERQVPFWADPLLKVAGEINDEYGGRGVYVLDPGGTCAIEFMTTPYGDQPSPRSGVATAGATAG</sequence>
<proteinExistence type="predicted"/>
<dbReference type="EMBL" id="PXWG01000021">
    <property type="protein sequence ID" value="PSJ28528.1"/>
    <property type="molecule type" value="Genomic_DNA"/>
</dbReference>
<reference evidence="2 3" key="1">
    <citation type="submission" date="2018-03" db="EMBL/GenBank/DDBJ databases">
        <title>Chitinolytic properties of Streptosporangium nondiastaticum TBG75A20.</title>
        <authorList>
            <person name="Gayathri V."/>
            <person name="Shiburaj S."/>
        </authorList>
    </citation>
    <scope>NUCLEOTIDE SEQUENCE [LARGE SCALE GENOMIC DNA]</scope>
    <source>
        <strain evidence="2 3">TBG75A20</strain>
    </source>
</reference>
<dbReference type="InterPro" id="IPR037523">
    <property type="entry name" value="VOC_core"/>
</dbReference>
<keyword evidence="3" id="KW-1185">Reference proteome</keyword>
<evidence type="ECO:0000259" key="1">
    <source>
        <dbReference type="PROSITE" id="PS51819"/>
    </source>
</evidence>
<dbReference type="SUPFAM" id="SSF54593">
    <property type="entry name" value="Glyoxalase/Bleomycin resistance protein/Dihydroxybiphenyl dioxygenase"/>
    <property type="match status" value="1"/>
</dbReference>
<protein>
    <submittedName>
        <fullName evidence="2">Bleomycin resistance protein</fullName>
    </submittedName>
</protein>
<gene>
    <name evidence="2" type="ORF">B7P34_11715</name>
</gene>
<feature type="domain" description="VOC" evidence="1">
    <location>
        <begin position="4"/>
        <end position="124"/>
    </location>
</feature>